<feature type="binding site" evidence="8">
    <location>
        <position position="307"/>
    </location>
    <ligand>
        <name>Zn(2+)</name>
        <dbReference type="ChEBI" id="CHEBI:29105"/>
    </ligand>
</feature>
<dbReference type="Gene3D" id="6.20.210.10">
    <property type="entry name" value="Nin one binding (NOB1), Zn-ribbon-like"/>
    <property type="match status" value="1"/>
</dbReference>
<dbReference type="Pfam" id="PF08772">
    <property type="entry name" value="Zn_ribbon_NOB1"/>
    <property type="match status" value="1"/>
</dbReference>
<reference evidence="12 13" key="2">
    <citation type="submission" date="2015-05" db="EMBL/GenBank/DDBJ databases">
        <authorList>
            <person name="Morales-Cruz A."/>
            <person name="Amrine K.C."/>
            <person name="Cantu D."/>
        </authorList>
    </citation>
    <scope>NUCLEOTIDE SEQUENCE [LARGE SCALE GENOMIC DNA]</scope>
    <source>
        <strain evidence="12">DA912</strain>
    </source>
</reference>
<evidence type="ECO:0000256" key="3">
    <source>
        <dbReference type="ARBA" id="ARBA00022723"/>
    </source>
</evidence>
<dbReference type="STRING" id="1214573.A0A0G2HTE7"/>
<evidence type="ECO:0000259" key="10">
    <source>
        <dbReference type="Pfam" id="PF08772"/>
    </source>
</evidence>
<dbReference type="InterPro" id="IPR036283">
    <property type="entry name" value="NOB1_Zf-like_sf"/>
</dbReference>
<dbReference type="CDD" id="cd09876">
    <property type="entry name" value="PIN_Nob1-like"/>
    <property type="match status" value="1"/>
</dbReference>
<keyword evidence="6 7" id="KW-0539">Nucleus</keyword>
<keyword evidence="5 7" id="KW-0862">Zinc</keyword>
<evidence type="ECO:0000256" key="6">
    <source>
        <dbReference type="ARBA" id="ARBA00023242"/>
    </source>
</evidence>
<sequence length="433" mass="47482">MEAEKSAAAQGQKRIHSLVVDTGPLIKNEPALSTLISEAEEIYTIPSVLAEIKSVKFITDFSRRTGDLEVMSKPDIHLLALCYELEIERNGGDWRIRNNPTQKGLNGKPPTQEEPASNKRGPENENIGGKLEELSLEETSTKSAPAVEQQAAETPAQAGPEVPAAQPASEPAAERSATEETASPEEDSSVATGEDAQDPIQPEPAQETDGAEQEASDDDDSDGWITPSNLKKKQAEDSKVSTPSEMIETTLQAALLTSDFAMQNVALRINLFLVSPSNLSRIKKLKTWVLRCYGCFNVTRQMDKQFCPKCGQATLTRTSCSTDSSGKMQLHLKRNFQYNKRGNVYSIPKPVHGTANGKMAGVQGGGKGHWGKDLILAEDQREYQRRADADRRQRQRDLMDEDYLPNLVTGERTGGHGRIKVGAGRNVNAKKRR</sequence>
<feature type="region of interest" description="Disordered" evidence="9">
    <location>
        <begin position="93"/>
        <end position="244"/>
    </location>
</feature>
<dbReference type="GO" id="GO:0046872">
    <property type="term" value="F:metal ion binding"/>
    <property type="evidence" value="ECO:0007669"/>
    <property type="project" value="UniProtKB-UniRule"/>
</dbReference>
<evidence type="ECO:0000256" key="5">
    <source>
        <dbReference type="ARBA" id="ARBA00022833"/>
    </source>
</evidence>
<dbReference type="GO" id="GO:0016787">
    <property type="term" value="F:hydrolase activity"/>
    <property type="evidence" value="ECO:0007669"/>
    <property type="project" value="UniProtKB-KW"/>
</dbReference>
<dbReference type="EMBL" id="LCUC01000392">
    <property type="protein sequence ID" value="KKY31375.1"/>
    <property type="molecule type" value="Genomic_DNA"/>
</dbReference>
<dbReference type="OrthoDB" id="446759at2759"/>
<protein>
    <recommendedName>
        <fullName evidence="7">20S-pre-rRNA D-site endonuclease NOB1</fullName>
    </recommendedName>
</protein>
<dbReference type="PANTHER" id="PTHR12814">
    <property type="entry name" value="RNA-BINDING PROTEIN NOB1"/>
    <property type="match status" value="1"/>
</dbReference>
<feature type="region of interest" description="Disordered" evidence="9">
    <location>
        <begin position="406"/>
        <end position="433"/>
    </location>
</feature>
<reference evidence="12 13" key="1">
    <citation type="submission" date="2015-05" db="EMBL/GenBank/DDBJ databases">
        <title>Distinctive expansion of gene families associated with plant cell wall degradation and secondary metabolism in the genomes of grapevine trunk pathogens.</title>
        <authorList>
            <person name="Lawrence D.P."/>
            <person name="Travadon R."/>
            <person name="Rolshausen P.E."/>
            <person name="Baumgartner K."/>
        </authorList>
    </citation>
    <scope>NUCLEOTIDE SEQUENCE [LARGE SCALE GENOMIC DNA]</scope>
    <source>
        <strain evidence="12">DA912</strain>
    </source>
</reference>
<evidence type="ECO:0000313" key="12">
    <source>
        <dbReference type="EMBL" id="KKY31375.1"/>
    </source>
</evidence>
<evidence type="ECO:0000256" key="1">
    <source>
        <dbReference type="ARBA" id="ARBA00005858"/>
    </source>
</evidence>
<dbReference type="Pfam" id="PF17146">
    <property type="entry name" value="PIN_6"/>
    <property type="match status" value="1"/>
</dbReference>
<comment type="caution">
    <text evidence="12">The sequence shown here is derived from an EMBL/GenBank/DDBJ whole genome shotgun (WGS) entry which is preliminary data.</text>
</comment>
<feature type="binding site" evidence="8">
    <location>
        <position position="292"/>
    </location>
    <ligand>
        <name>Zn(2+)</name>
        <dbReference type="ChEBI" id="CHEBI:29105"/>
    </ligand>
</feature>
<dbReference type="GO" id="GO:0005730">
    <property type="term" value="C:nucleolus"/>
    <property type="evidence" value="ECO:0007669"/>
    <property type="project" value="UniProtKB-SubCell"/>
</dbReference>
<feature type="compositionally biased region" description="Acidic residues" evidence="9">
    <location>
        <begin position="209"/>
        <end position="222"/>
    </location>
</feature>
<evidence type="ECO:0000256" key="8">
    <source>
        <dbReference type="PIRSR" id="PIRSR037125-1"/>
    </source>
</evidence>
<organism evidence="12 13">
    <name type="scientific">Diaporthe ampelina</name>
    <dbReference type="NCBI Taxonomy" id="1214573"/>
    <lineage>
        <taxon>Eukaryota</taxon>
        <taxon>Fungi</taxon>
        <taxon>Dikarya</taxon>
        <taxon>Ascomycota</taxon>
        <taxon>Pezizomycotina</taxon>
        <taxon>Sordariomycetes</taxon>
        <taxon>Sordariomycetidae</taxon>
        <taxon>Diaporthales</taxon>
        <taxon>Diaporthaceae</taxon>
        <taxon>Diaporthe</taxon>
    </lineage>
</organism>
<feature type="domain" description="Ribonuclease PIN" evidence="11">
    <location>
        <begin position="53"/>
        <end position="85"/>
    </location>
</feature>
<evidence type="ECO:0000259" key="11">
    <source>
        <dbReference type="Pfam" id="PF17146"/>
    </source>
</evidence>
<keyword evidence="12" id="KW-0255">Endonuclease</keyword>
<keyword evidence="4" id="KW-0378">Hydrolase</keyword>
<proteinExistence type="inferred from homology"/>
<evidence type="ECO:0000256" key="2">
    <source>
        <dbReference type="ARBA" id="ARBA00022722"/>
    </source>
</evidence>
<name>A0A0G2HTE7_9PEZI</name>
<dbReference type="Gene3D" id="3.40.50.1010">
    <property type="entry name" value="5'-nuclease"/>
    <property type="match status" value="1"/>
</dbReference>
<evidence type="ECO:0000313" key="13">
    <source>
        <dbReference type="Proteomes" id="UP000034680"/>
    </source>
</evidence>
<keyword evidence="2" id="KW-0540">Nuclease</keyword>
<feature type="binding site" evidence="8">
    <location>
        <position position="310"/>
    </location>
    <ligand>
        <name>Zn(2+)</name>
        <dbReference type="ChEBI" id="CHEBI:29105"/>
    </ligand>
</feature>
<evidence type="ECO:0000256" key="4">
    <source>
        <dbReference type="ARBA" id="ARBA00022801"/>
    </source>
</evidence>
<comment type="similarity">
    <text evidence="1 7">Belongs to the NOB1 family.</text>
</comment>
<dbReference type="GO" id="GO:0004521">
    <property type="term" value="F:RNA endonuclease activity"/>
    <property type="evidence" value="ECO:0007669"/>
    <property type="project" value="UniProtKB-UniRule"/>
</dbReference>
<dbReference type="GO" id="GO:0030490">
    <property type="term" value="P:maturation of SSU-rRNA"/>
    <property type="evidence" value="ECO:0007669"/>
    <property type="project" value="TreeGrafter"/>
</dbReference>
<dbReference type="InterPro" id="IPR033411">
    <property type="entry name" value="Ribonuclease_PIN"/>
</dbReference>
<feature type="compositionally biased region" description="Low complexity" evidence="9">
    <location>
        <begin position="160"/>
        <end position="171"/>
    </location>
</feature>
<feature type="binding site" evidence="8">
    <location>
        <position position="295"/>
    </location>
    <ligand>
        <name>Zn(2+)</name>
        <dbReference type="ChEBI" id="CHEBI:29105"/>
    </ligand>
</feature>
<dbReference type="SUPFAM" id="SSF144206">
    <property type="entry name" value="NOB1 zinc finger-like"/>
    <property type="match status" value="1"/>
</dbReference>
<dbReference type="GO" id="GO:0030688">
    <property type="term" value="C:preribosome, small subunit precursor"/>
    <property type="evidence" value="ECO:0007669"/>
    <property type="project" value="TreeGrafter"/>
</dbReference>
<evidence type="ECO:0000256" key="9">
    <source>
        <dbReference type="SAM" id="MobiDB-lite"/>
    </source>
</evidence>
<comment type="function">
    <text evidence="7">Required for the synthesis of 40S ribosome subunits. Has a role in processing 20S pre-rRNA into the mature 18S rRNA, where it is required for cleavage at the 3' end of the mature 18S rRNA (D-site). Accompanies the 20S pre-rRNA from the nucleus to the cytoplasm.</text>
</comment>
<dbReference type="PANTHER" id="PTHR12814:SF2">
    <property type="entry name" value="RNA-BINDING PROTEIN NOB1"/>
    <property type="match status" value="1"/>
</dbReference>
<evidence type="ECO:0000256" key="7">
    <source>
        <dbReference type="PIRNR" id="PIRNR037125"/>
    </source>
</evidence>
<keyword evidence="3 7" id="KW-0479">Metal-binding</keyword>
<dbReference type="PIRSF" id="PIRSF037125">
    <property type="entry name" value="D-site_20S_pre-rRNA_nuclease"/>
    <property type="match status" value="1"/>
</dbReference>
<keyword evidence="13" id="KW-1185">Reference proteome</keyword>
<dbReference type="Proteomes" id="UP000034680">
    <property type="component" value="Unassembled WGS sequence"/>
</dbReference>
<comment type="subcellular location">
    <subcellularLocation>
        <location evidence="7">Nucleus</location>
        <location evidence="7">Nucleolus</location>
    </subcellularLocation>
</comment>
<dbReference type="AlphaFoldDB" id="A0A0G2HTE7"/>
<accession>A0A0G2HTE7</accession>
<dbReference type="InterPro" id="IPR039907">
    <property type="entry name" value="NOB1"/>
</dbReference>
<dbReference type="InterPro" id="IPR014881">
    <property type="entry name" value="NOB1_Zn-bd"/>
</dbReference>
<dbReference type="InterPro" id="IPR017117">
    <property type="entry name" value="Nob1_euk"/>
</dbReference>
<gene>
    <name evidence="12" type="ORF">UCDDA912_g08668</name>
</gene>
<feature type="domain" description="Nin one binding (NOB1) Zn-ribbon-like" evidence="10">
    <location>
        <begin position="282"/>
        <end position="353"/>
    </location>
</feature>